<accession>T1FSI2</accession>
<dbReference type="GO" id="GO:0003735">
    <property type="term" value="F:structural constituent of ribosome"/>
    <property type="evidence" value="ECO:0000318"/>
    <property type="project" value="GO_Central"/>
</dbReference>
<comment type="similarity">
    <text evidence="2">Belongs to the eukaryotic ribosomal protein P1/P2 family.</text>
</comment>
<reference evidence="11" key="3">
    <citation type="submission" date="2015-06" db="UniProtKB">
        <authorList>
            <consortium name="EnsemblMetazoa"/>
        </authorList>
    </citation>
    <scope>IDENTIFICATION</scope>
</reference>
<proteinExistence type="inferred from homology"/>
<dbReference type="OMA" id="KLACIYW"/>
<dbReference type="Pfam" id="PF00428">
    <property type="entry name" value="Ribosomal_60s"/>
    <property type="match status" value="1"/>
</dbReference>
<dbReference type="eggNOG" id="KOG1762">
    <property type="taxonomic scope" value="Eukaryota"/>
</dbReference>
<dbReference type="Proteomes" id="UP000015101">
    <property type="component" value="Unassembled WGS sequence"/>
</dbReference>
<dbReference type="HOGENOM" id="CLU_114656_1_0_1"/>
<evidence type="ECO:0000256" key="6">
    <source>
        <dbReference type="ARBA" id="ARBA00035443"/>
    </source>
</evidence>
<evidence type="ECO:0000256" key="2">
    <source>
        <dbReference type="ARBA" id="ARBA00005436"/>
    </source>
</evidence>
<gene>
    <name evidence="11" type="primary">20211779</name>
    <name evidence="10" type="ORF">HELRODRAFT_191019</name>
</gene>
<dbReference type="KEGG" id="hro:HELRODRAFT_191019"/>
<dbReference type="AlphaFoldDB" id="T1FSI2"/>
<dbReference type="GeneID" id="20211779"/>
<dbReference type="GO" id="GO:0006414">
    <property type="term" value="P:translational elongation"/>
    <property type="evidence" value="ECO:0007669"/>
    <property type="project" value="InterPro"/>
</dbReference>
<sequence length="159" mass="17034">MVNVNELACAYSALILADGGVDVSVRSFCSKKSSLNTPIAKSYRDNRNFRPELHIPRIESPLKLRLCSLLSPDHITKLLKAANVTVDSLWPTLFASALKTVNIKDLVKSAGSAAPAAPSVAATTAATTAAAPVEKKEEKEEKKEESDEDDGDMGFGLFD</sequence>
<protein>
    <recommendedName>
        <fullName evidence="7">Large ribosomal subunit protein P1</fullName>
    </recommendedName>
    <alternativeName>
        <fullName evidence="8">60S acidic ribosomal protein P1</fullName>
    </alternativeName>
    <alternativeName>
        <fullName evidence="6">60S acidic ribosomal protein P2</fullName>
    </alternativeName>
    <alternativeName>
        <fullName evidence="5">Large ribosomal subunit protein P2</fullName>
    </alternativeName>
</protein>
<reference evidence="12" key="1">
    <citation type="submission" date="2012-12" db="EMBL/GenBank/DDBJ databases">
        <authorList>
            <person name="Hellsten U."/>
            <person name="Grimwood J."/>
            <person name="Chapman J.A."/>
            <person name="Shapiro H."/>
            <person name="Aerts A."/>
            <person name="Otillar R.P."/>
            <person name="Terry A.Y."/>
            <person name="Boore J.L."/>
            <person name="Simakov O."/>
            <person name="Marletaz F."/>
            <person name="Cho S.-J."/>
            <person name="Edsinger-Gonzales E."/>
            <person name="Havlak P."/>
            <person name="Kuo D.-H."/>
            <person name="Larsson T."/>
            <person name="Lv J."/>
            <person name="Arendt D."/>
            <person name="Savage R."/>
            <person name="Osoegawa K."/>
            <person name="de Jong P."/>
            <person name="Lindberg D.R."/>
            <person name="Seaver E.C."/>
            <person name="Weisblat D.A."/>
            <person name="Putnam N.H."/>
            <person name="Grigoriev I.V."/>
            <person name="Rokhsar D.S."/>
        </authorList>
    </citation>
    <scope>NUCLEOTIDE SEQUENCE</scope>
</reference>
<dbReference type="CTD" id="20211779"/>
<evidence type="ECO:0000313" key="11">
    <source>
        <dbReference type="EnsemblMetazoa" id="HelroP191019"/>
    </source>
</evidence>
<keyword evidence="12" id="KW-1185">Reference proteome</keyword>
<dbReference type="GO" id="GO:0002181">
    <property type="term" value="P:cytoplasmic translation"/>
    <property type="evidence" value="ECO:0000318"/>
    <property type="project" value="GO_Central"/>
</dbReference>
<dbReference type="CDD" id="cd05831">
    <property type="entry name" value="Ribosomal_P1"/>
    <property type="match status" value="1"/>
</dbReference>
<dbReference type="EMBL" id="KB096183">
    <property type="protein sequence ID" value="ESO07703.1"/>
    <property type="molecule type" value="Genomic_DNA"/>
</dbReference>
<evidence type="ECO:0000256" key="4">
    <source>
        <dbReference type="ARBA" id="ARBA00023274"/>
    </source>
</evidence>
<evidence type="ECO:0000256" key="5">
    <source>
        <dbReference type="ARBA" id="ARBA00035301"/>
    </source>
</evidence>
<dbReference type="RefSeq" id="XP_009014314.1">
    <property type="nucleotide sequence ID" value="XM_009016066.1"/>
</dbReference>
<feature type="compositionally biased region" description="Low complexity" evidence="9">
    <location>
        <begin position="115"/>
        <end position="132"/>
    </location>
</feature>
<evidence type="ECO:0000256" key="8">
    <source>
        <dbReference type="ARBA" id="ARBA00042918"/>
    </source>
</evidence>
<feature type="compositionally biased region" description="Basic and acidic residues" evidence="9">
    <location>
        <begin position="133"/>
        <end position="145"/>
    </location>
</feature>
<dbReference type="HAMAP" id="MF_01478">
    <property type="entry name" value="Ribosomal_L12_arch"/>
    <property type="match status" value="1"/>
</dbReference>
<evidence type="ECO:0000313" key="10">
    <source>
        <dbReference type="EMBL" id="ESO07703.1"/>
    </source>
</evidence>
<comment type="function">
    <text evidence="1">Plays an important role in the elongation step of protein synthesis.</text>
</comment>
<dbReference type="STRING" id="6412.T1FSI2"/>
<dbReference type="EnsemblMetazoa" id="HelroT191019">
    <property type="protein sequence ID" value="HelroP191019"/>
    <property type="gene ID" value="HelroG191019"/>
</dbReference>
<dbReference type="Gene3D" id="1.10.10.1410">
    <property type="match status" value="1"/>
</dbReference>
<dbReference type="InterPro" id="IPR027534">
    <property type="entry name" value="Ribosomal_P1/P2"/>
</dbReference>
<organism evidence="11 12">
    <name type="scientific">Helobdella robusta</name>
    <name type="common">Californian leech</name>
    <dbReference type="NCBI Taxonomy" id="6412"/>
    <lineage>
        <taxon>Eukaryota</taxon>
        <taxon>Metazoa</taxon>
        <taxon>Spiralia</taxon>
        <taxon>Lophotrochozoa</taxon>
        <taxon>Annelida</taxon>
        <taxon>Clitellata</taxon>
        <taxon>Hirudinea</taxon>
        <taxon>Rhynchobdellida</taxon>
        <taxon>Glossiphoniidae</taxon>
        <taxon>Helobdella</taxon>
    </lineage>
</organism>
<evidence type="ECO:0000256" key="3">
    <source>
        <dbReference type="ARBA" id="ARBA00022980"/>
    </source>
</evidence>
<dbReference type="GO" id="GO:0030295">
    <property type="term" value="F:protein kinase activator activity"/>
    <property type="evidence" value="ECO:0000318"/>
    <property type="project" value="GO_Central"/>
</dbReference>
<dbReference type="InParanoid" id="T1FSI2"/>
<dbReference type="OrthoDB" id="2194681at2759"/>
<evidence type="ECO:0000313" key="12">
    <source>
        <dbReference type="Proteomes" id="UP000015101"/>
    </source>
</evidence>
<keyword evidence="4" id="KW-0687">Ribonucleoprotein</keyword>
<dbReference type="GO" id="GO:0043021">
    <property type="term" value="F:ribonucleoprotein complex binding"/>
    <property type="evidence" value="ECO:0000318"/>
    <property type="project" value="GO_Central"/>
</dbReference>
<dbReference type="GO" id="GO:0022625">
    <property type="term" value="C:cytosolic large ribosomal subunit"/>
    <property type="evidence" value="ECO:0000318"/>
    <property type="project" value="GO_Central"/>
</dbReference>
<feature type="region of interest" description="Disordered" evidence="9">
    <location>
        <begin position="115"/>
        <end position="159"/>
    </location>
</feature>
<dbReference type="PANTHER" id="PTHR45696">
    <property type="entry name" value="60S ACIDIC RIBOSOMAL PROTEIN P1"/>
    <property type="match status" value="1"/>
</dbReference>
<dbReference type="InterPro" id="IPR038716">
    <property type="entry name" value="P1/P2_N_sf"/>
</dbReference>
<dbReference type="PANTHER" id="PTHR45696:SF10">
    <property type="entry name" value="LARGE RIBOSOMAL SUBUNIT PROTEIN P1"/>
    <property type="match status" value="1"/>
</dbReference>
<dbReference type="EMBL" id="AMQM01003497">
    <property type="status" value="NOT_ANNOTATED_CDS"/>
    <property type="molecule type" value="Genomic_DNA"/>
</dbReference>
<name>T1FSI2_HELRO</name>
<evidence type="ECO:0000256" key="7">
    <source>
        <dbReference type="ARBA" id="ARBA00041116"/>
    </source>
</evidence>
<keyword evidence="3" id="KW-0689">Ribosomal protein</keyword>
<evidence type="ECO:0000256" key="1">
    <source>
        <dbReference type="ARBA" id="ARBA00003362"/>
    </source>
</evidence>
<evidence type="ECO:0000256" key="9">
    <source>
        <dbReference type="SAM" id="MobiDB-lite"/>
    </source>
</evidence>
<reference evidence="10 12" key="2">
    <citation type="journal article" date="2013" name="Nature">
        <title>Insights into bilaterian evolution from three spiralian genomes.</title>
        <authorList>
            <person name="Simakov O."/>
            <person name="Marletaz F."/>
            <person name="Cho S.J."/>
            <person name="Edsinger-Gonzales E."/>
            <person name="Havlak P."/>
            <person name="Hellsten U."/>
            <person name="Kuo D.H."/>
            <person name="Larsson T."/>
            <person name="Lv J."/>
            <person name="Arendt D."/>
            <person name="Savage R."/>
            <person name="Osoegawa K."/>
            <person name="de Jong P."/>
            <person name="Grimwood J."/>
            <person name="Chapman J.A."/>
            <person name="Shapiro H."/>
            <person name="Aerts A."/>
            <person name="Otillar R.P."/>
            <person name="Terry A.Y."/>
            <person name="Boore J.L."/>
            <person name="Grigoriev I.V."/>
            <person name="Lindberg D.R."/>
            <person name="Seaver E.C."/>
            <person name="Weisblat D.A."/>
            <person name="Putnam N.H."/>
            <person name="Rokhsar D.S."/>
        </authorList>
    </citation>
    <scope>NUCLEOTIDE SEQUENCE</scope>
</reference>
<dbReference type="FunFam" id="1.10.10.1410:FF:000002">
    <property type="entry name" value="60S acidic ribosomal protein P2"/>
    <property type="match status" value="1"/>
</dbReference>